<organism evidence="2 3">
    <name type="scientific">Caulifigura coniformis</name>
    <dbReference type="NCBI Taxonomy" id="2527983"/>
    <lineage>
        <taxon>Bacteria</taxon>
        <taxon>Pseudomonadati</taxon>
        <taxon>Planctomycetota</taxon>
        <taxon>Planctomycetia</taxon>
        <taxon>Planctomycetales</taxon>
        <taxon>Planctomycetaceae</taxon>
        <taxon>Caulifigura</taxon>
    </lineage>
</organism>
<dbReference type="AlphaFoldDB" id="A0A517SF95"/>
<name>A0A517SF95_9PLAN</name>
<reference evidence="2 3" key="1">
    <citation type="submission" date="2019-02" db="EMBL/GenBank/DDBJ databases">
        <title>Deep-cultivation of Planctomycetes and their phenomic and genomic characterization uncovers novel biology.</title>
        <authorList>
            <person name="Wiegand S."/>
            <person name="Jogler M."/>
            <person name="Boedeker C."/>
            <person name="Pinto D."/>
            <person name="Vollmers J."/>
            <person name="Rivas-Marin E."/>
            <person name="Kohn T."/>
            <person name="Peeters S.H."/>
            <person name="Heuer A."/>
            <person name="Rast P."/>
            <person name="Oberbeckmann S."/>
            <person name="Bunk B."/>
            <person name="Jeske O."/>
            <person name="Meyerdierks A."/>
            <person name="Storesund J.E."/>
            <person name="Kallscheuer N."/>
            <person name="Luecker S."/>
            <person name="Lage O.M."/>
            <person name="Pohl T."/>
            <person name="Merkel B.J."/>
            <person name="Hornburger P."/>
            <person name="Mueller R.-W."/>
            <person name="Bruemmer F."/>
            <person name="Labrenz M."/>
            <person name="Spormann A.M."/>
            <person name="Op den Camp H."/>
            <person name="Overmann J."/>
            <person name="Amann R."/>
            <person name="Jetten M.S.M."/>
            <person name="Mascher T."/>
            <person name="Medema M.H."/>
            <person name="Devos D.P."/>
            <person name="Kaster A.-K."/>
            <person name="Ovreas L."/>
            <person name="Rohde M."/>
            <person name="Galperin M.Y."/>
            <person name="Jogler C."/>
        </authorList>
    </citation>
    <scope>NUCLEOTIDE SEQUENCE [LARGE SCALE GENOMIC DNA]</scope>
    <source>
        <strain evidence="2 3">Pan44</strain>
    </source>
</reference>
<keyword evidence="3" id="KW-1185">Reference proteome</keyword>
<sequence>MPESGSRNRGRTFSREERESASCLSDRAVVRVPGSFAPDPKGDHATGVAVRLLPPRTTGSHDWDTALPLLPKRPELARKGDLE</sequence>
<accession>A0A517SF95</accession>
<evidence type="ECO:0000256" key="1">
    <source>
        <dbReference type="SAM" id="MobiDB-lite"/>
    </source>
</evidence>
<dbReference type="Proteomes" id="UP000315700">
    <property type="component" value="Chromosome"/>
</dbReference>
<dbReference type="KEGG" id="ccos:Pan44_28150"/>
<gene>
    <name evidence="2" type="ORF">Pan44_28150</name>
</gene>
<evidence type="ECO:0000313" key="3">
    <source>
        <dbReference type="Proteomes" id="UP000315700"/>
    </source>
</evidence>
<feature type="region of interest" description="Disordered" evidence="1">
    <location>
        <begin position="1"/>
        <end position="22"/>
    </location>
</feature>
<dbReference type="InParanoid" id="A0A517SF95"/>
<dbReference type="EMBL" id="CP036271">
    <property type="protein sequence ID" value="QDT54778.1"/>
    <property type="molecule type" value="Genomic_DNA"/>
</dbReference>
<protein>
    <submittedName>
        <fullName evidence="2">Uncharacterized protein</fullName>
    </submittedName>
</protein>
<evidence type="ECO:0000313" key="2">
    <source>
        <dbReference type="EMBL" id="QDT54778.1"/>
    </source>
</evidence>
<proteinExistence type="predicted"/>